<gene>
    <name evidence="1" type="ORF">M9H77_08990</name>
</gene>
<sequence length="490" mass="56762">MECDSRWVFTALIIGIVAIYELLKRANEWIYVRSLDRNMQEKLPPGHLGWPLIGNMWSLFRALNYGDPESFINSFIHRYGSAPMYRAFLFGNPTIIVTTADECRKVLNDERFELGYPKSLIKLLGETTVLGKRYQERKRLRQLVQSPIAGQEALTSFVYYINAVAETSFQEWEKINQPIEFLTEMKKASFKALMKVFFSNEIDQHSLGLFQREFNVLADGLMSMSINFPGFAYHKALKARNNLFKMFKEIVYKRRTEPCSDGLNTKKDLLTLLMEASDSSGNALIDEDIISLLLAFSFAGHESTSLTITWAIIFLEENPHILRKAKEEQEDIVKRRTSSETGLAYYEIKEMKYLRKVINETLRLISVGLAIHRKAQTDINVNDYIIPRGWKVLAWHRNVHFDPQNYENPNDFNPSRWKDVQGKARAFLPFGAGSRFCPGSDLAILQISVYLHCFLLNYRLHRMNPKSKVEYFMVPKPADKCLARVRKFSP</sequence>
<name>A0ACC0BZF8_CATRO</name>
<organism evidence="1 2">
    <name type="scientific">Catharanthus roseus</name>
    <name type="common">Madagascar periwinkle</name>
    <name type="synonym">Vinca rosea</name>
    <dbReference type="NCBI Taxonomy" id="4058"/>
    <lineage>
        <taxon>Eukaryota</taxon>
        <taxon>Viridiplantae</taxon>
        <taxon>Streptophyta</taxon>
        <taxon>Embryophyta</taxon>
        <taxon>Tracheophyta</taxon>
        <taxon>Spermatophyta</taxon>
        <taxon>Magnoliopsida</taxon>
        <taxon>eudicotyledons</taxon>
        <taxon>Gunneridae</taxon>
        <taxon>Pentapetalae</taxon>
        <taxon>asterids</taxon>
        <taxon>lamiids</taxon>
        <taxon>Gentianales</taxon>
        <taxon>Apocynaceae</taxon>
        <taxon>Rauvolfioideae</taxon>
        <taxon>Vinceae</taxon>
        <taxon>Catharanthinae</taxon>
        <taxon>Catharanthus</taxon>
    </lineage>
</organism>
<reference evidence="2" key="1">
    <citation type="journal article" date="2023" name="Nat. Plants">
        <title>Single-cell RNA sequencing provides a high-resolution roadmap for understanding the multicellular compartmentation of specialized metabolism.</title>
        <authorList>
            <person name="Sun S."/>
            <person name="Shen X."/>
            <person name="Li Y."/>
            <person name="Li Y."/>
            <person name="Wang S."/>
            <person name="Li R."/>
            <person name="Zhang H."/>
            <person name="Shen G."/>
            <person name="Guo B."/>
            <person name="Wei J."/>
            <person name="Xu J."/>
            <person name="St-Pierre B."/>
            <person name="Chen S."/>
            <person name="Sun C."/>
        </authorList>
    </citation>
    <scope>NUCLEOTIDE SEQUENCE [LARGE SCALE GENOMIC DNA]</scope>
</reference>
<dbReference type="Proteomes" id="UP001060085">
    <property type="component" value="Linkage Group LG02"/>
</dbReference>
<accession>A0ACC0BZF8</accession>
<keyword evidence="2" id="KW-1185">Reference proteome</keyword>
<evidence type="ECO:0000313" key="2">
    <source>
        <dbReference type="Proteomes" id="UP001060085"/>
    </source>
</evidence>
<comment type="caution">
    <text evidence="1">The sequence shown here is derived from an EMBL/GenBank/DDBJ whole genome shotgun (WGS) entry which is preliminary data.</text>
</comment>
<evidence type="ECO:0000313" key="1">
    <source>
        <dbReference type="EMBL" id="KAI5678040.1"/>
    </source>
</evidence>
<dbReference type="EMBL" id="CM044702">
    <property type="protein sequence ID" value="KAI5678040.1"/>
    <property type="molecule type" value="Genomic_DNA"/>
</dbReference>
<protein>
    <submittedName>
        <fullName evidence="1">Uncharacterized protein</fullName>
    </submittedName>
</protein>
<proteinExistence type="predicted"/>